<protein>
    <submittedName>
        <fullName evidence="2">Cystatin domain</fullName>
    </submittedName>
</protein>
<evidence type="ECO:0000313" key="3">
    <source>
        <dbReference type="Proteomes" id="UP000239899"/>
    </source>
</evidence>
<dbReference type="PROSITE" id="PS00287">
    <property type="entry name" value="CYSTATIN"/>
    <property type="match status" value="1"/>
</dbReference>
<evidence type="ECO:0000256" key="1">
    <source>
        <dbReference type="SAM" id="SignalP"/>
    </source>
</evidence>
<dbReference type="EMBL" id="LHPG02000011">
    <property type="protein sequence ID" value="PRW45574.1"/>
    <property type="molecule type" value="Genomic_DNA"/>
</dbReference>
<comment type="caution">
    <text evidence="2">The sequence shown here is derived from an EMBL/GenBank/DDBJ whole genome shotgun (WGS) entry which is preliminary data.</text>
</comment>
<keyword evidence="1" id="KW-0732">Signal</keyword>
<evidence type="ECO:0000313" key="2">
    <source>
        <dbReference type="EMBL" id="PRW45574.1"/>
    </source>
</evidence>
<dbReference type="OrthoDB" id="10370165at2759"/>
<organism evidence="2 3">
    <name type="scientific">Chlorella sorokiniana</name>
    <name type="common">Freshwater green alga</name>
    <dbReference type="NCBI Taxonomy" id="3076"/>
    <lineage>
        <taxon>Eukaryota</taxon>
        <taxon>Viridiplantae</taxon>
        <taxon>Chlorophyta</taxon>
        <taxon>core chlorophytes</taxon>
        <taxon>Trebouxiophyceae</taxon>
        <taxon>Chlorellales</taxon>
        <taxon>Chlorellaceae</taxon>
        <taxon>Chlorella clade</taxon>
        <taxon>Chlorella</taxon>
    </lineage>
</organism>
<reference evidence="2 3" key="1">
    <citation type="journal article" date="2018" name="Plant J.">
        <title>Genome sequences of Chlorella sorokiniana UTEX 1602 and Micractinium conductrix SAG 241.80: implications to maltose excretion by a green alga.</title>
        <authorList>
            <person name="Arriola M.B."/>
            <person name="Velmurugan N."/>
            <person name="Zhang Y."/>
            <person name="Plunkett M.H."/>
            <person name="Hondzo H."/>
            <person name="Barney B.M."/>
        </authorList>
    </citation>
    <scope>NUCLEOTIDE SEQUENCE [LARGE SCALE GENOMIC DNA]</scope>
    <source>
        <strain evidence="3">UTEX 1602</strain>
    </source>
</reference>
<proteinExistence type="predicted"/>
<accession>A0A2P6TML1</accession>
<gene>
    <name evidence="2" type="ORF">C2E21_5946</name>
</gene>
<feature type="signal peptide" evidence="1">
    <location>
        <begin position="1"/>
        <end position="23"/>
    </location>
</feature>
<sequence>MRAAPAVLLAAALCCCAAIGAAAADGQPAWGPSGPICRGPGAPGGWQPIPADPPAAVTSAVYAEFISSGLIGNTTWPAPCKEPQYAARGCQQVVAGTNYLLQLNITCLLPPERINYGTVALAVEVFQPLPSSNEPVEVSDMAIIAETLNGVVIDDELMALFGGEAAAEQAPSPSPAVALGASGWA</sequence>
<feature type="chain" id="PRO_5015189283" evidence="1">
    <location>
        <begin position="24"/>
        <end position="185"/>
    </location>
</feature>
<name>A0A2P6TML1_CHLSO</name>
<keyword evidence="3" id="KW-1185">Reference proteome</keyword>
<dbReference type="Proteomes" id="UP000239899">
    <property type="component" value="Unassembled WGS sequence"/>
</dbReference>
<dbReference type="AlphaFoldDB" id="A0A2P6TML1"/>
<dbReference type="InterPro" id="IPR018073">
    <property type="entry name" value="Prot_inh_cystat_CS"/>
</dbReference>